<feature type="region of interest" description="Disordered" evidence="1">
    <location>
        <begin position="125"/>
        <end position="151"/>
    </location>
</feature>
<protein>
    <submittedName>
        <fullName evidence="2">Uncharacterized protein</fullName>
    </submittedName>
</protein>
<dbReference type="OrthoDB" id="6889034at2"/>
<dbReference type="RefSeq" id="WP_118129074.1">
    <property type="nucleotide sequence ID" value="NZ_LMAZ01000001.1"/>
</dbReference>
<name>A0A395R8C7_9PSED</name>
<accession>A0A395R8C7</accession>
<evidence type="ECO:0000256" key="1">
    <source>
        <dbReference type="SAM" id="MobiDB-lite"/>
    </source>
</evidence>
<dbReference type="EMBL" id="LMAZ01000001">
    <property type="protein sequence ID" value="RGP56039.1"/>
    <property type="molecule type" value="Genomic_DNA"/>
</dbReference>
<evidence type="ECO:0000313" key="3">
    <source>
        <dbReference type="Proteomes" id="UP000265411"/>
    </source>
</evidence>
<organism evidence="2 3">
    <name type="scientific">Pseudomonas abyssi</name>
    <dbReference type="NCBI Taxonomy" id="170540"/>
    <lineage>
        <taxon>Bacteria</taxon>
        <taxon>Pseudomonadati</taxon>
        <taxon>Pseudomonadota</taxon>
        <taxon>Gammaproteobacteria</taxon>
        <taxon>Pseudomonadales</taxon>
        <taxon>Pseudomonadaceae</taxon>
        <taxon>Pseudomonas</taxon>
    </lineage>
</organism>
<sequence length="303" mass="33220">MTYRSRQWPVVNGCINLDEQEAHAGDAELKWAFLIASILPEVLPSEQATCSELVQQLCNRALPDGVANAVGYLCEMGHEPAARLLLMDFLKEKHDSSRLYKVLKMRLLFRERVAQVRNRNSVASTPELIKEKGAAPSPEASQETDDDFGWVPASDDALYAPSMDDSAIRRAALSVQSGIGHYIASEHDAEPLDLGELGDVDDLDWKVDEGGEEGSGNAVKAEHVIADRIAALGDMAVELLVYFADNPGDKSIHAEYVLGYPLVEINKLLNGALRDYVRRLPSGGWECHSWALGVLAVLVKRSP</sequence>
<evidence type="ECO:0000313" key="2">
    <source>
        <dbReference type="EMBL" id="RGP56039.1"/>
    </source>
</evidence>
<keyword evidence="3" id="KW-1185">Reference proteome</keyword>
<comment type="caution">
    <text evidence="2">The sequence shown here is derived from an EMBL/GenBank/DDBJ whole genome shotgun (WGS) entry which is preliminary data.</text>
</comment>
<proteinExistence type="predicted"/>
<dbReference type="Proteomes" id="UP000265411">
    <property type="component" value="Unassembled WGS sequence"/>
</dbReference>
<dbReference type="AlphaFoldDB" id="A0A395R8C7"/>
<reference evidence="2 3" key="1">
    <citation type="journal article" date="2018" name="Syst. Appl. Microbiol.">
        <title>Pseudomonas gallaeciensis sp. nov., isolated from crude-oil-contaminated intertidal sand samples after the Prestige oil spill.</title>
        <authorList>
            <person name="Mulet M."/>
            <person name="Sanchez D."/>
            <person name="Rodriguez A.C."/>
            <person name="Nogales B."/>
            <person name="Bosch R."/>
            <person name="Busquets A."/>
            <person name="Gomila M."/>
            <person name="Lalucat J."/>
            <person name="Garcia-Valdes E."/>
        </authorList>
    </citation>
    <scope>NUCLEOTIDE SEQUENCE [LARGE SCALE GENOMIC DNA]</scope>
    <source>
        <strain evidence="2 3">V113</strain>
    </source>
</reference>
<gene>
    <name evidence="2" type="ORF">ASB58_01230</name>
</gene>